<dbReference type="STRING" id="1945520.A1019T_01237"/>
<feature type="signal peptide" evidence="1">
    <location>
        <begin position="1"/>
        <end position="22"/>
    </location>
</feature>
<feature type="chain" id="PRO_5013136871" evidence="1">
    <location>
        <begin position="23"/>
        <end position="124"/>
    </location>
</feature>
<keyword evidence="1" id="KW-0732">Signal</keyword>
<reference evidence="3" key="1">
    <citation type="submission" date="2017-02" db="EMBL/GenBank/DDBJ databases">
        <authorList>
            <person name="Mornico D."/>
        </authorList>
    </citation>
    <scope>NUCLEOTIDE SEQUENCE [LARGE SCALE GENOMIC DNA]</scope>
</reference>
<evidence type="ECO:0000256" key="1">
    <source>
        <dbReference type="SAM" id="SignalP"/>
    </source>
</evidence>
<dbReference type="AlphaFoldDB" id="A0A1R4EFH9"/>
<name>A0A1R4EFH9_9GAMM</name>
<organism evidence="2 3">
    <name type="scientific">Psychrobacter pasteurii</name>
    <dbReference type="NCBI Taxonomy" id="1945520"/>
    <lineage>
        <taxon>Bacteria</taxon>
        <taxon>Pseudomonadati</taxon>
        <taxon>Pseudomonadota</taxon>
        <taxon>Gammaproteobacteria</taxon>
        <taxon>Moraxellales</taxon>
        <taxon>Moraxellaceae</taxon>
        <taxon>Psychrobacter</taxon>
    </lineage>
</organism>
<proteinExistence type="predicted"/>
<evidence type="ECO:0000313" key="3">
    <source>
        <dbReference type="Proteomes" id="UP000188169"/>
    </source>
</evidence>
<keyword evidence="3" id="KW-1185">Reference proteome</keyword>
<accession>A0A1R4EFH9</accession>
<dbReference type="EMBL" id="FUGD01000076">
    <property type="protein sequence ID" value="SJM37265.1"/>
    <property type="molecule type" value="Genomic_DNA"/>
</dbReference>
<dbReference type="Proteomes" id="UP000188169">
    <property type="component" value="Unassembled WGS sequence"/>
</dbReference>
<sequence>MHKIVVTLAISIFSLCSIASNANEPKIEAFKAPFHVGKTVMACGNLAQVKHLSNRHYLNLDKKYPNQALTVLVWDSDYRWFEERFGSIEGFVGRRFCARGKIEEYKNNMQMQVTNPQFLRLMNQ</sequence>
<evidence type="ECO:0000313" key="2">
    <source>
        <dbReference type="EMBL" id="SJM37265.1"/>
    </source>
</evidence>
<dbReference type="OrthoDB" id="6401922at2"/>
<gene>
    <name evidence="2" type="ORF">A1019T_01237</name>
</gene>
<protein>
    <submittedName>
        <fullName evidence="2">Uncharacterized protein</fullName>
    </submittedName>
</protein>